<proteinExistence type="inferred from homology"/>
<sequence length="319" mass="36165">MNALSDEEHLLAPFCYVRKITGKQVRGRMASAFNVWLKIDVQVVEEIKAIVEMLHDASLMIDDVEDNSVLRRGVPVTHNVFGVPRTINSANYVCWSALSRCLNLRSFEAVNVFTSQMLELHRGQGKELYWRDTVQCPSEEEYETMVVQKTGGLFLLTLRLMALFSEVQLNLTSLVHKLAMYFQIRDDYLNLCSATLSKQKSFAEDLTEGKFSFPIIAAIKNTSSDDEILNILRLRSQNVDVKKYVIEQLHQRGALRYTLDRLKKLYDDILQEIQSLGGNSLLISLVDELNRVLVQDECDMRNGAASSASTSKGSTLRTT</sequence>
<keyword evidence="5" id="KW-1185">Reference proteome</keyword>
<gene>
    <name evidence="4" type="ORF">AB6A40_000064</name>
</gene>
<reference evidence="4 5" key="1">
    <citation type="submission" date="2024-08" db="EMBL/GenBank/DDBJ databases">
        <title>Gnathostoma spinigerum genome.</title>
        <authorList>
            <person name="Gonzalez-Bertolin B."/>
            <person name="Monzon S."/>
            <person name="Zaballos A."/>
            <person name="Jimenez P."/>
            <person name="Dekumyoy P."/>
            <person name="Varona S."/>
            <person name="Cuesta I."/>
            <person name="Sumanam S."/>
            <person name="Adisakwattana P."/>
            <person name="Gasser R.B."/>
            <person name="Hernandez-Gonzalez A."/>
            <person name="Young N.D."/>
            <person name="Perteguer M.J."/>
        </authorList>
    </citation>
    <scope>NUCLEOTIDE SEQUENCE [LARGE SCALE GENOMIC DNA]</scope>
    <source>
        <strain evidence="4">AL3</strain>
        <tissue evidence="4">Liver</tissue>
    </source>
</reference>
<dbReference type="Proteomes" id="UP001608902">
    <property type="component" value="Unassembled WGS sequence"/>
</dbReference>
<dbReference type="PANTHER" id="PTHR12001:SF44">
    <property type="entry name" value="GERANYLGERANYL PYROPHOSPHATE SYNTHASE"/>
    <property type="match status" value="1"/>
</dbReference>
<evidence type="ECO:0000256" key="1">
    <source>
        <dbReference type="ARBA" id="ARBA00022723"/>
    </source>
</evidence>
<dbReference type="SUPFAM" id="SSF48576">
    <property type="entry name" value="Terpenoid synthases"/>
    <property type="match status" value="1"/>
</dbReference>
<dbReference type="PANTHER" id="PTHR12001">
    <property type="entry name" value="GERANYLGERANYL PYROPHOSPHATE SYNTHASE"/>
    <property type="match status" value="1"/>
</dbReference>
<evidence type="ECO:0008006" key="6">
    <source>
        <dbReference type="Google" id="ProtNLM"/>
    </source>
</evidence>
<dbReference type="CDD" id="cd00685">
    <property type="entry name" value="Trans_IPPS_HT"/>
    <property type="match status" value="1"/>
</dbReference>
<dbReference type="EMBL" id="JBGFUD010000013">
    <property type="protein sequence ID" value="MFH4973355.1"/>
    <property type="molecule type" value="Genomic_DNA"/>
</dbReference>
<dbReference type="InterPro" id="IPR000092">
    <property type="entry name" value="Polyprenyl_synt"/>
</dbReference>
<dbReference type="Gene3D" id="1.10.600.10">
    <property type="entry name" value="Farnesyl Diphosphate Synthase"/>
    <property type="match status" value="1"/>
</dbReference>
<keyword evidence="3" id="KW-0808">Transferase</keyword>
<dbReference type="GO" id="GO:0046872">
    <property type="term" value="F:metal ion binding"/>
    <property type="evidence" value="ECO:0007669"/>
    <property type="project" value="UniProtKB-KW"/>
</dbReference>
<dbReference type="GO" id="GO:0042811">
    <property type="term" value="P:pheromone biosynthetic process"/>
    <property type="evidence" value="ECO:0007669"/>
    <property type="project" value="UniProtKB-ARBA"/>
</dbReference>
<dbReference type="SFLD" id="SFLDS00005">
    <property type="entry name" value="Isoprenoid_Synthase_Type_I"/>
    <property type="match status" value="1"/>
</dbReference>
<comment type="caution">
    <text evidence="4">The sequence shown here is derived from an EMBL/GenBank/DDBJ whole genome shotgun (WGS) entry which is preliminary data.</text>
</comment>
<keyword evidence="1" id="KW-0479">Metal-binding</keyword>
<evidence type="ECO:0000256" key="3">
    <source>
        <dbReference type="RuleBase" id="RU004466"/>
    </source>
</evidence>
<organism evidence="4 5">
    <name type="scientific">Gnathostoma spinigerum</name>
    <dbReference type="NCBI Taxonomy" id="75299"/>
    <lineage>
        <taxon>Eukaryota</taxon>
        <taxon>Metazoa</taxon>
        <taxon>Ecdysozoa</taxon>
        <taxon>Nematoda</taxon>
        <taxon>Chromadorea</taxon>
        <taxon>Rhabditida</taxon>
        <taxon>Spirurina</taxon>
        <taxon>Gnathostomatomorpha</taxon>
        <taxon>Gnathostomatoidea</taxon>
        <taxon>Gnathostomatidae</taxon>
        <taxon>Gnathostoma</taxon>
    </lineage>
</organism>
<dbReference type="InterPro" id="IPR033749">
    <property type="entry name" value="Polyprenyl_synt_CS"/>
</dbReference>
<evidence type="ECO:0000256" key="2">
    <source>
        <dbReference type="ARBA" id="ARBA00022842"/>
    </source>
</evidence>
<dbReference type="PROSITE" id="PS00723">
    <property type="entry name" value="POLYPRENYL_SYNTHASE_1"/>
    <property type="match status" value="1"/>
</dbReference>
<evidence type="ECO:0000313" key="4">
    <source>
        <dbReference type="EMBL" id="MFH4973355.1"/>
    </source>
</evidence>
<protein>
    <recommendedName>
        <fullName evidence="6">Geranylgeranyl pyrophosphate synthase</fullName>
    </recommendedName>
</protein>
<name>A0ABD6E1B6_9BILA</name>
<dbReference type="AlphaFoldDB" id="A0ABD6E1B6"/>
<evidence type="ECO:0000313" key="5">
    <source>
        <dbReference type="Proteomes" id="UP001608902"/>
    </source>
</evidence>
<keyword evidence="2" id="KW-0460">Magnesium</keyword>
<comment type="similarity">
    <text evidence="3">Belongs to the FPP/GGPP synthase family.</text>
</comment>
<accession>A0ABD6E1B6</accession>
<dbReference type="InterPro" id="IPR008949">
    <property type="entry name" value="Isoprenoid_synthase_dom_sf"/>
</dbReference>
<dbReference type="GO" id="GO:0016740">
    <property type="term" value="F:transferase activity"/>
    <property type="evidence" value="ECO:0007669"/>
    <property type="project" value="UniProtKB-KW"/>
</dbReference>
<dbReference type="Pfam" id="PF00348">
    <property type="entry name" value="polyprenyl_synt"/>
    <property type="match status" value="1"/>
</dbReference>